<comment type="caution">
    <text evidence="2">The sequence shown here is derived from an EMBL/GenBank/DDBJ whole genome shotgun (WGS) entry which is preliminary data.</text>
</comment>
<evidence type="ECO:0000313" key="2">
    <source>
        <dbReference type="EMBL" id="NKY41577.1"/>
    </source>
</evidence>
<accession>A0ABX1K7H4</accession>
<dbReference type="Proteomes" id="UP000777774">
    <property type="component" value="Unassembled WGS sequence"/>
</dbReference>
<dbReference type="EMBL" id="JAAXOY010000798">
    <property type="protein sequence ID" value="NKY41577.1"/>
    <property type="molecule type" value="Genomic_DNA"/>
</dbReference>
<keyword evidence="3" id="KW-1185">Reference proteome</keyword>
<dbReference type="RefSeq" id="WP_168680998.1">
    <property type="nucleotide sequence ID" value="NZ_JAAXOY010000798.1"/>
</dbReference>
<evidence type="ECO:0000313" key="3">
    <source>
        <dbReference type="Proteomes" id="UP000777774"/>
    </source>
</evidence>
<feature type="region of interest" description="Disordered" evidence="1">
    <location>
        <begin position="72"/>
        <end position="95"/>
    </location>
</feature>
<organism evidence="2 3">
    <name type="scientific">Cellulomonas septica</name>
    <dbReference type="NCBI Taxonomy" id="285080"/>
    <lineage>
        <taxon>Bacteria</taxon>
        <taxon>Bacillati</taxon>
        <taxon>Actinomycetota</taxon>
        <taxon>Actinomycetes</taxon>
        <taxon>Micrococcales</taxon>
        <taxon>Cellulomonadaceae</taxon>
        <taxon>Cellulomonas</taxon>
    </lineage>
</organism>
<evidence type="ECO:0000256" key="1">
    <source>
        <dbReference type="SAM" id="MobiDB-lite"/>
    </source>
</evidence>
<name>A0ABX1K7H4_9CELL</name>
<gene>
    <name evidence="2" type="ORF">HGA02_19270</name>
</gene>
<evidence type="ECO:0008006" key="4">
    <source>
        <dbReference type="Google" id="ProtNLM"/>
    </source>
</evidence>
<feature type="non-terminal residue" evidence="2">
    <location>
        <position position="1"/>
    </location>
</feature>
<proteinExistence type="predicted"/>
<protein>
    <recommendedName>
        <fullName evidence="4">Cytochrome P450</fullName>
    </recommendedName>
</protein>
<feature type="compositionally biased region" description="Basic and acidic residues" evidence="1">
    <location>
        <begin position="83"/>
        <end position="95"/>
    </location>
</feature>
<reference evidence="2 3" key="1">
    <citation type="submission" date="2020-04" db="EMBL/GenBank/DDBJ databases">
        <title>MicrobeNet Type strains.</title>
        <authorList>
            <person name="Nicholson A.C."/>
        </authorList>
    </citation>
    <scope>NUCLEOTIDE SEQUENCE [LARGE SCALE GENOMIC DNA]</scope>
    <source>
        <strain evidence="2 3">ATCC BAA-787</strain>
    </source>
</reference>
<sequence length="95" mass="9962">RATDPGGVGDDVLEGVADVCRRRARGLPDGDALASWSVLSGVLDAAPHLAVTVLDAVLDRLADDPAARDELLHRSALGQQAVDARRRRDGTSPRA</sequence>